<dbReference type="GO" id="GO:0005524">
    <property type="term" value="F:ATP binding"/>
    <property type="evidence" value="ECO:0007669"/>
    <property type="project" value="UniProtKB-UniRule"/>
</dbReference>
<dbReference type="PANTHER" id="PTHR47964">
    <property type="entry name" value="ATP-DEPENDENT DNA HELICASE HOMOLOG RECG, CHLOROPLASTIC"/>
    <property type="match status" value="1"/>
</dbReference>
<dbReference type="InterPro" id="IPR041471">
    <property type="entry name" value="UvrB_inter"/>
</dbReference>
<dbReference type="Pfam" id="PF02559">
    <property type="entry name" value="CarD_TRCF_RID"/>
    <property type="match status" value="1"/>
</dbReference>
<dbReference type="SMART" id="SM00490">
    <property type="entry name" value="HELICc"/>
    <property type="match status" value="1"/>
</dbReference>
<dbReference type="Pfam" id="PF00271">
    <property type="entry name" value="Helicase_C"/>
    <property type="match status" value="1"/>
</dbReference>
<dbReference type="GO" id="GO:0016787">
    <property type="term" value="F:hydrolase activity"/>
    <property type="evidence" value="ECO:0007669"/>
    <property type="project" value="UniProtKB-KW"/>
</dbReference>
<dbReference type="Pfam" id="PF17757">
    <property type="entry name" value="UvrB_inter"/>
    <property type="match status" value="1"/>
</dbReference>
<evidence type="ECO:0000256" key="9">
    <source>
        <dbReference type="HAMAP-Rule" id="MF_00969"/>
    </source>
</evidence>
<dbReference type="HAMAP" id="MF_00969">
    <property type="entry name" value="TRCF"/>
    <property type="match status" value="1"/>
</dbReference>
<evidence type="ECO:0000259" key="11">
    <source>
        <dbReference type="PROSITE" id="PS51194"/>
    </source>
</evidence>
<keyword evidence="7 9" id="KW-0238">DNA-binding</keyword>
<keyword evidence="4 9" id="KW-0378">Hydrolase</keyword>
<dbReference type="PANTHER" id="PTHR47964:SF1">
    <property type="entry name" value="ATP-DEPENDENT DNA HELICASE HOMOLOG RECG, CHLOROPLASTIC"/>
    <property type="match status" value="1"/>
</dbReference>
<dbReference type="EC" id="3.6.4.-" evidence="9"/>
<dbReference type="PROSITE" id="PS51194">
    <property type="entry name" value="HELICASE_CTER"/>
    <property type="match status" value="1"/>
</dbReference>
<evidence type="ECO:0000256" key="8">
    <source>
        <dbReference type="ARBA" id="ARBA00023204"/>
    </source>
</evidence>
<dbReference type="Gene3D" id="3.90.1150.50">
    <property type="entry name" value="Transcription-repair-coupling factor, D7 domain"/>
    <property type="match status" value="1"/>
</dbReference>
<dbReference type="SUPFAM" id="SSF141259">
    <property type="entry name" value="CarD-like"/>
    <property type="match status" value="1"/>
</dbReference>
<dbReference type="Gene3D" id="3.30.2060.10">
    <property type="entry name" value="Penicillin-binding protein 1b domain"/>
    <property type="match status" value="1"/>
</dbReference>
<protein>
    <recommendedName>
        <fullName evidence="9">Transcription-repair-coupling factor</fullName>
        <shortName evidence="9">TRCF</shortName>
        <ecNumber evidence="9">3.6.4.-</ecNumber>
    </recommendedName>
</protein>
<dbReference type="GO" id="GO:0003678">
    <property type="term" value="F:DNA helicase activity"/>
    <property type="evidence" value="ECO:0007669"/>
    <property type="project" value="TreeGrafter"/>
</dbReference>
<comment type="function">
    <text evidence="9">Couples transcription and DNA repair by recognizing RNA polymerase (RNAP) stalled at DNA lesions. Mediates ATP-dependent release of RNAP and its truncated transcript from the DNA, and recruitment of nucleotide excision repair machinery to the damaged site.</text>
</comment>
<evidence type="ECO:0000256" key="7">
    <source>
        <dbReference type="ARBA" id="ARBA00023125"/>
    </source>
</evidence>
<dbReference type="InterPro" id="IPR014001">
    <property type="entry name" value="Helicase_ATP-bd"/>
</dbReference>
<dbReference type="STRING" id="1123282.SAMN02745823_01044"/>
<dbReference type="SMART" id="SM00487">
    <property type="entry name" value="DEXDc"/>
    <property type="match status" value="1"/>
</dbReference>
<evidence type="ECO:0000256" key="4">
    <source>
        <dbReference type="ARBA" id="ARBA00022801"/>
    </source>
</evidence>
<dbReference type="PROSITE" id="PS51192">
    <property type="entry name" value="HELICASE_ATP_BIND_1"/>
    <property type="match status" value="1"/>
</dbReference>
<dbReference type="SUPFAM" id="SSF52540">
    <property type="entry name" value="P-loop containing nucleoside triphosphate hydrolases"/>
    <property type="match status" value="3"/>
</dbReference>
<dbReference type="OrthoDB" id="9804325at2"/>
<dbReference type="InterPro" id="IPR037235">
    <property type="entry name" value="TRCF-like_C_D7"/>
</dbReference>
<evidence type="ECO:0000313" key="13">
    <source>
        <dbReference type="Proteomes" id="UP000183995"/>
    </source>
</evidence>
<keyword evidence="13" id="KW-1185">Reference proteome</keyword>
<dbReference type="CDD" id="cd17991">
    <property type="entry name" value="DEXHc_TRCF"/>
    <property type="match status" value="1"/>
</dbReference>
<dbReference type="InterPro" id="IPR011545">
    <property type="entry name" value="DEAD/DEAH_box_helicase_dom"/>
</dbReference>
<organism evidence="12 13">
    <name type="scientific">Sporobacter termitidis DSM 10068</name>
    <dbReference type="NCBI Taxonomy" id="1123282"/>
    <lineage>
        <taxon>Bacteria</taxon>
        <taxon>Bacillati</taxon>
        <taxon>Bacillota</taxon>
        <taxon>Clostridia</taxon>
        <taxon>Eubacteriales</taxon>
        <taxon>Oscillospiraceae</taxon>
        <taxon>Sporobacter</taxon>
    </lineage>
</organism>
<dbReference type="InterPro" id="IPR004576">
    <property type="entry name" value="Mfd"/>
</dbReference>
<dbReference type="SMART" id="SM01058">
    <property type="entry name" value="CarD_TRCF"/>
    <property type="match status" value="1"/>
</dbReference>
<keyword evidence="1 9" id="KW-0963">Cytoplasm</keyword>
<name>A0A1M5VV66_9FIRM</name>
<dbReference type="GO" id="GO:0003684">
    <property type="term" value="F:damaged DNA binding"/>
    <property type="evidence" value="ECO:0007669"/>
    <property type="project" value="InterPro"/>
</dbReference>
<dbReference type="Gene3D" id="3.40.50.300">
    <property type="entry name" value="P-loop containing nucleotide triphosphate hydrolases"/>
    <property type="match status" value="2"/>
</dbReference>
<dbReference type="Proteomes" id="UP000183995">
    <property type="component" value="Unassembled WGS sequence"/>
</dbReference>
<dbReference type="Pfam" id="PF03461">
    <property type="entry name" value="TRCF"/>
    <property type="match status" value="1"/>
</dbReference>
<reference evidence="12 13" key="1">
    <citation type="submission" date="2016-11" db="EMBL/GenBank/DDBJ databases">
        <authorList>
            <person name="Jaros S."/>
            <person name="Januszkiewicz K."/>
            <person name="Wedrychowicz H."/>
        </authorList>
    </citation>
    <scope>NUCLEOTIDE SEQUENCE [LARGE SCALE GENOMIC DNA]</scope>
    <source>
        <strain evidence="12 13">DSM 10068</strain>
    </source>
</reference>
<keyword evidence="8 9" id="KW-0234">DNA repair</keyword>
<gene>
    <name evidence="9" type="primary">mfd</name>
    <name evidence="12" type="ORF">SAMN02745823_01044</name>
</gene>
<dbReference type="SMART" id="SM00982">
    <property type="entry name" value="TRCF"/>
    <property type="match status" value="1"/>
</dbReference>
<comment type="similarity">
    <text evidence="9">In the C-terminal section; belongs to the helicase family. RecG subfamily.</text>
</comment>
<dbReference type="Pfam" id="PF00270">
    <property type="entry name" value="DEAD"/>
    <property type="match status" value="1"/>
</dbReference>
<dbReference type="InterPro" id="IPR047112">
    <property type="entry name" value="RecG/Mfd"/>
</dbReference>
<dbReference type="InterPro" id="IPR036101">
    <property type="entry name" value="CarD-like/TRCF_RID_sf"/>
</dbReference>
<dbReference type="AlphaFoldDB" id="A0A1M5VV66"/>
<evidence type="ECO:0000256" key="2">
    <source>
        <dbReference type="ARBA" id="ARBA00022741"/>
    </source>
</evidence>
<proteinExistence type="inferred from homology"/>
<comment type="similarity">
    <text evidence="9">In the N-terminal section; belongs to the UvrB family.</text>
</comment>
<dbReference type="EMBL" id="FQXV01000002">
    <property type="protein sequence ID" value="SHH79088.1"/>
    <property type="molecule type" value="Genomic_DNA"/>
</dbReference>
<evidence type="ECO:0000313" key="12">
    <source>
        <dbReference type="EMBL" id="SHH79088.1"/>
    </source>
</evidence>
<keyword evidence="5" id="KW-0347">Helicase</keyword>
<feature type="domain" description="Helicase C-terminal" evidence="11">
    <location>
        <begin position="825"/>
        <end position="979"/>
    </location>
</feature>
<dbReference type="Gene3D" id="3.40.50.11180">
    <property type="match status" value="1"/>
</dbReference>
<keyword evidence="6 9" id="KW-0067">ATP-binding</keyword>
<dbReference type="InterPro" id="IPR005118">
    <property type="entry name" value="TRCF_C"/>
</dbReference>
<dbReference type="InterPro" id="IPR001650">
    <property type="entry name" value="Helicase_C-like"/>
</dbReference>
<dbReference type="Gene3D" id="2.40.10.170">
    <property type="match status" value="1"/>
</dbReference>
<evidence type="ECO:0000256" key="1">
    <source>
        <dbReference type="ARBA" id="ARBA00022490"/>
    </source>
</evidence>
<sequence length="1167" mass="129095">MRALTESIINDIGFGQIAARIEGGGCPIAVSGLDGIHKSHAAAAVRRTVGCPVVVIVADEMEMTRTASDLEALTSEPAVLLAGREFTFYNAEGVSRQLEQRRLRALCRMMQGRAPVVVATIDGLLQRTMAPEAMKSVVLSLKMGLSIDMEDVVKLLLRCGYSRSEQVEGPGQFAQRGGILDFFSPADDEPVRCEFFGDEIDSLSGFDVSTQRRTGNLDTAEILPSAETLAPLYSGGHGTGEEGLKSALKAFLKNLEKRKTANSELKKNITADIERLENRRGFQSADKYMELLYPMATALDYIDSAAVIIINEPGRIAERAKNYLWQQGEDSRTLLEAGVIDASLVRFSLDWEQFCGKIEDFAVVMADSFTSSKYPVRPKALLNISAKQLPSYGGSLETAAGDIAHYANTGYRTVILCQDERRAGILADYLRERGIVPNVDPQLEKLPVNGGCVITVGALSAGMEYPVARLAVITEGQFVEPISLRKKRKALPSNRERVQSFTDLSPGDLVVHEHHGIGRYVGIFKMPVDGIEKDYVKIAYAGTDSLYVPATQLDLVSKYIGGGEDAPIKLSKMGGADWTKAKTRAKGAAKEMARELIALYAERRRLRGHAFAPDAVWQTEFEEKFGYQETDDQMRCIEEIKGDMEQSVPMDRLLCGDVGYGKTEVALRAVMKCILDGYQAAILVPTTVLAQQHYVTAMRRFAGYPVKIEVLSRFRTPQQMKNAVKEIETGAVDLIIGTHRLLQKDVVYKKLGLLIVDEEQRFGVSHKERLKEISRRVDVLTLSATPIPRTLNMALSGIRDMSTIEEPPRDRQPVQTYVLEHDWGIICDAIRREISRGGQVYYIHNRVENIERTASRLSAMLEGVTVAVGHGQMEEDQLGAVMERMAAGEIQVLVCTTIIETGIDIPNVNTLIIEDADKLGLSQLHQIRGRVGRSPRRAFAYLTFRQGKVLTEIAEKRLSAIREFAEFNSGFKIAMRDLEIRGAGNLLGSEQSGHMMSVGYDMYLKLLEEAVLEEKGEKPEKRTDCAADLSVSANIPEKYVPSGEQRMDLYRRIARIRTEEDADDMIAELIDRYGDPPKEAVALVSIALLRGEATAVGISEISQKGGWLRLQLTDFDMNRVSALYSMPEYKGRVKIEAGTVPVIALKLRAPNVIDEATKFVRAYGKAI</sequence>
<keyword evidence="2 9" id="KW-0547">Nucleotide-binding</keyword>
<dbReference type="InterPro" id="IPR003711">
    <property type="entry name" value="CarD-like/TRCF_RID"/>
</dbReference>
<feature type="domain" description="Helicase ATP-binding" evidence="10">
    <location>
        <begin position="643"/>
        <end position="804"/>
    </location>
</feature>
<comment type="subcellular location">
    <subcellularLocation>
        <location evidence="9">Cytoplasm</location>
    </subcellularLocation>
</comment>
<evidence type="ECO:0000256" key="6">
    <source>
        <dbReference type="ARBA" id="ARBA00022840"/>
    </source>
</evidence>
<evidence type="ECO:0000256" key="5">
    <source>
        <dbReference type="ARBA" id="ARBA00022806"/>
    </source>
</evidence>
<accession>A0A1M5VV66</accession>
<evidence type="ECO:0000259" key="10">
    <source>
        <dbReference type="PROSITE" id="PS51192"/>
    </source>
</evidence>
<evidence type="ECO:0000256" key="3">
    <source>
        <dbReference type="ARBA" id="ARBA00022763"/>
    </source>
</evidence>
<dbReference type="NCBIfam" id="TIGR00580">
    <property type="entry name" value="mfd"/>
    <property type="match status" value="1"/>
</dbReference>
<dbReference type="RefSeq" id="WP_073076611.1">
    <property type="nucleotide sequence ID" value="NZ_FQXV01000002.1"/>
</dbReference>
<dbReference type="GO" id="GO:0005737">
    <property type="term" value="C:cytoplasm"/>
    <property type="evidence" value="ECO:0007669"/>
    <property type="project" value="UniProtKB-SubCell"/>
</dbReference>
<dbReference type="SUPFAM" id="SSF143517">
    <property type="entry name" value="TRCF domain-like"/>
    <property type="match status" value="1"/>
</dbReference>
<dbReference type="GO" id="GO:0000716">
    <property type="term" value="P:transcription-coupled nucleotide-excision repair, DNA damage recognition"/>
    <property type="evidence" value="ECO:0007669"/>
    <property type="project" value="UniProtKB-UniRule"/>
</dbReference>
<dbReference type="InterPro" id="IPR027417">
    <property type="entry name" value="P-loop_NTPase"/>
</dbReference>
<keyword evidence="3 9" id="KW-0227">DNA damage</keyword>
<dbReference type="GO" id="GO:0006355">
    <property type="term" value="P:regulation of DNA-templated transcription"/>
    <property type="evidence" value="ECO:0007669"/>
    <property type="project" value="UniProtKB-UniRule"/>
</dbReference>